<dbReference type="Pfam" id="PF00196">
    <property type="entry name" value="GerE"/>
    <property type="match status" value="1"/>
</dbReference>
<feature type="domain" description="HTH luxR-type" evidence="3">
    <location>
        <begin position="133"/>
        <end position="198"/>
    </location>
</feature>
<dbReference type="PANTHER" id="PTHR43214:SF43">
    <property type="entry name" value="TWO-COMPONENT RESPONSE REGULATOR"/>
    <property type="match status" value="1"/>
</dbReference>
<dbReference type="PRINTS" id="PR00038">
    <property type="entry name" value="HTHLUXR"/>
</dbReference>
<dbReference type="SUPFAM" id="SSF52172">
    <property type="entry name" value="CheY-like"/>
    <property type="match status" value="1"/>
</dbReference>
<evidence type="ECO:0000256" key="2">
    <source>
        <dbReference type="PROSITE-ProRule" id="PRU00169"/>
    </source>
</evidence>
<proteinExistence type="predicted"/>
<dbReference type="InterPro" id="IPR011006">
    <property type="entry name" value="CheY-like_superfamily"/>
</dbReference>
<dbReference type="CDD" id="cd06170">
    <property type="entry name" value="LuxR_C_like"/>
    <property type="match status" value="1"/>
</dbReference>
<dbReference type="Gene3D" id="3.40.50.2300">
    <property type="match status" value="1"/>
</dbReference>
<dbReference type="EMBL" id="BAABAS010000006">
    <property type="protein sequence ID" value="GAA4231775.1"/>
    <property type="molecule type" value="Genomic_DNA"/>
</dbReference>
<evidence type="ECO:0000259" key="4">
    <source>
        <dbReference type="PROSITE" id="PS50110"/>
    </source>
</evidence>
<dbReference type="Proteomes" id="UP001501710">
    <property type="component" value="Unassembled WGS sequence"/>
</dbReference>
<evidence type="ECO:0000313" key="6">
    <source>
        <dbReference type="Proteomes" id="UP001501710"/>
    </source>
</evidence>
<keyword evidence="1" id="KW-0238">DNA-binding</keyword>
<keyword evidence="6" id="KW-1185">Reference proteome</keyword>
<dbReference type="SMART" id="SM00421">
    <property type="entry name" value="HTH_LUXR"/>
    <property type="match status" value="1"/>
</dbReference>
<evidence type="ECO:0000259" key="3">
    <source>
        <dbReference type="PROSITE" id="PS50043"/>
    </source>
</evidence>
<dbReference type="InterPro" id="IPR000792">
    <property type="entry name" value="Tscrpt_reg_LuxR_C"/>
</dbReference>
<comment type="caution">
    <text evidence="2">Lacks conserved residue(s) required for the propagation of feature annotation.</text>
</comment>
<protein>
    <submittedName>
        <fullName evidence="5">Response regulator transcription factor</fullName>
    </submittedName>
</protein>
<dbReference type="PANTHER" id="PTHR43214">
    <property type="entry name" value="TWO-COMPONENT RESPONSE REGULATOR"/>
    <property type="match status" value="1"/>
</dbReference>
<feature type="domain" description="Response regulatory" evidence="4">
    <location>
        <begin position="1"/>
        <end position="109"/>
    </location>
</feature>
<accession>A0ABP8C0Y3</accession>
<evidence type="ECO:0000256" key="1">
    <source>
        <dbReference type="ARBA" id="ARBA00023125"/>
    </source>
</evidence>
<dbReference type="InterPro" id="IPR016032">
    <property type="entry name" value="Sig_transdc_resp-reg_C-effctor"/>
</dbReference>
<dbReference type="InterPro" id="IPR001789">
    <property type="entry name" value="Sig_transdc_resp-reg_receiver"/>
</dbReference>
<dbReference type="PROSITE" id="PS50110">
    <property type="entry name" value="RESPONSE_REGULATORY"/>
    <property type="match status" value="1"/>
</dbReference>
<dbReference type="InterPro" id="IPR039420">
    <property type="entry name" value="WalR-like"/>
</dbReference>
<dbReference type="PROSITE" id="PS50043">
    <property type="entry name" value="HTH_LUXR_2"/>
    <property type="match status" value="1"/>
</dbReference>
<reference evidence="6" key="1">
    <citation type="journal article" date="2019" name="Int. J. Syst. Evol. Microbiol.">
        <title>The Global Catalogue of Microorganisms (GCM) 10K type strain sequencing project: providing services to taxonomists for standard genome sequencing and annotation.</title>
        <authorList>
            <consortium name="The Broad Institute Genomics Platform"/>
            <consortium name="The Broad Institute Genome Sequencing Center for Infectious Disease"/>
            <person name="Wu L."/>
            <person name="Ma J."/>
        </authorList>
    </citation>
    <scope>NUCLEOTIDE SEQUENCE [LARGE SCALE GENOMIC DNA]</scope>
    <source>
        <strain evidence="6">JCM 17440</strain>
    </source>
</reference>
<dbReference type="SUPFAM" id="SSF46894">
    <property type="entry name" value="C-terminal effector domain of the bipartite response regulators"/>
    <property type="match status" value="1"/>
</dbReference>
<organism evidence="5 6">
    <name type="scientific">Actinomadura meridiana</name>
    <dbReference type="NCBI Taxonomy" id="559626"/>
    <lineage>
        <taxon>Bacteria</taxon>
        <taxon>Bacillati</taxon>
        <taxon>Actinomycetota</taxon>
        <taxon>Actinomycetes</taxon>
        <taxon>Streptosporangiales</taxon>
        <taxon>Thermomonosporaceae</taxon>
        <taxon>Actinomadura</taxon>
    </lineage>
</organism>
<evidence type="ECO:0000313" key="5">
    <source>
        <dbReference type="EMBL" id="GAA4231775.1"/>
    </source>
</evidence>
<sequence>MVVSDNPVSRIGFRSLLGTAASVDVVGSGTVERAVAGLRVHEPDVVLLEGSPPADSAIARLARSGARVVVVTAELDPLVLVKIVAAGAHGCLVYGHFEPRALADVLVAAGRGESSLSRPAVTALVRWVHDGGAPRPDPGLTAREAEILELIAAGLTNREIARRLVITEKTVKNHAHQIYKRLGATGREHAAERWIELNSSADAAADPS</sequence>
<gene>
    <name evidence="5" type="ORF">GCM10022254_29930</name>
</gene>
<name>A0ABP8C0Y3_9ACTN</name>
<comment type="caution">
    <text evidence="5">The sequence shown here is derived from an EMBL/GenBank/DDBJ whole genome shotgun (WGS) entry which is preliminary data.</text>
</comment>